<evidence type="ECO:0000313" key="11">
    <source>
        <dbReference type="EMBL" id="KAF2320615.1"/>
    </source>
</evidence>
<keyword evidence="5" id="KW-0812">Transmembrane</keyword>
<evidence type="ECO:0000256" key="7">
    <source>
        <dbReference type="ARBA" id="ARBA00022989"/>
    </source>
</evidence>
<comment type="caution">
    <text evidence="11">The sequence shown here is derived from an EMBL/GenBank/DDBJ whole genome shotgun (WGS) entry which is preliminary data.</text>
</comment>
<dbReference type="Pfam" id="PF13855">
    <property type="entry name" value="LRR_8"/>
    <property type="match status" value="1"/>
</dbReference>
<evidence type="ECO:0008006" key="13">
    <source>
        <dbReference type="Google" id="ProtNLM"/>
    </source>
</evidence>
<evidence type="ECO:0000256" key="3">
    <source>
        <dbReference type="ARBA" id="ARBA00022475"/>
    </source>
</evidence>
<keyword evidence="4" id="KW-0433">Leucine-rich repeat</keyword>
<dbReference type="PANTHER" id="PTHR27004:SF203">
    <property type="entry name" value="LEUCINE-RICH REPEAT-CONTAINING N-TERMINAL PLANT-TYPE DOMAIN-CONTAINING PROTEIN"/>
    <property type="match status" value="1"/>
</dbReference>
<name>A0A6A6N6Z7_HEVBR</name>
<comment type="subcellular location">
    <subcellularLocation>
        <location evidence="1">Cell membrane</location>
        <topology evidence="1">Single-pass type I membrane protein</topology>
    </subcellularLocation>
</comment>
<dbReference type="EMBL" id="JAAGAX010000003">
    <property type="protein sequence ID" value="KAF2320615.1"/>
    <property type="molecule type" value="Genomic_DNA"/>
</dbReference>
<evidence type="ECO:0000256" key="9">
    <source>
        <dbReference type="ARBA" id="ARBA00023170"/>
    </source>
</evidence>
<accession>A0A6A6N6Z7</accession>
<evidence type="ECO:0000256" key="6">
    <source>
        <dbReference type="ARBA" id="ARBA00022737"/>
    </source>
</evidence>
<protein>
    <recommendedName>
        <fullName evidence="13">Leucine-rich repeat-containing N-terminal plant-type domain-containing protein</fullName>
    </recommendedName>
</protein>
<evidence type="ECO:0000256" key="1">
    <source>
        <dbReference type="ARBA" id="ARBA00004251"/>
    </source>
</evidence>
<dbReference type="GO" id="GO:0005886">
    <property type="term" value="C:plasma membrane"/>
    <property type="evidence" value="ECO:0007669"/>
    <property type="project" value="UniProtKB-SubCell"/>
</dbReference>
<dbReference type="PANTHER" id="PTHR27004">
    <property type="entry name" value="RECEPTOR-LIKE PROTEIN 12 ISOFORM X1"/>
    <property type="match status" value="1"/>
</dbReference>
<dbReference type="AlphaFoldDB" id="A0A6A6N6Z7"/>
<keyword evidence="7" id="KW-1133">Transmembrane helix</keyword>
<dbReference type="InterPro" id="IPR001611">
    <property type="entry name" value="Leu-rich_rpt"/>
</dbReference>
<keyword evidence="12" id="KW-1185">Reference proteome</keyword>
<evidence type="ECO:0000256" key="5">
    <source>
        <dbReference type="ARBA" id="ARBA00022692"/>
    </source>
</evidence>
<dbReference type="SUPFAM" id="SSF52058">
    <property type="entry name" value="L domain-like"/>
    <property type="match status" value="1"/>
</dbReference>
<keyword evidence="6" id="KW-0677">Repeat</keyword>
<keyword evidence="8" id="KW-0472">Membrane</keyword>
<reference evidence="11 12" key="1">
    <citation type="journal article" date="2020" name="Mol. Plant">
        <title>The Chromosome-Based Rubber Tree Genome Provides New Insights into Spurge Genome Evolution and Rubber Biosynthesis.</title>
        <authorList>
            <person name="Liu J."/>
            <person name="Shi C."/>
            <person name="Shi C.C."/>
            <person name="Li W."/>
            <person name="Zhang Q.J."/>
            <person name="Zhang Y."/>
            <person name="Li K."/>
            <person name="Lu H.F."/>
            <person name="Shi C."/>
            <person name="Zhu S.T."/>
            <person name="Xiao Z.Y."/>
            <person name="Nan H."/>
            <person name="Yue Y."/>
            <person name="Zhu X.G."/>
            <person name="Wu Y."/>
            <person name="Hong X.N."/>
            <person name="Fan G.Y."/>
            <person name="Tong Y."/>
            <person name="Zhang D."/>
            <person name="Mao C.L."/>
            <person name="Liu Y.L."/>
            <person name="Hao S.J."/>
            <person name="Liu W.Q."/>
            <person name="Lv M.Q."/>
            <person name="Zhang H.B."/>
            <person name="Liu Y."/>
            <person name="Hu-Tang G.R."/>
            <person name="Wang J.P."/>
            <person name="Wang J.H."/>
            <person name="Sun Y.H."/>
            <person name="Ni S.B."/>
            <person name="Chen W.B."/>
            <person name="Zhang X.C."/>
            <person name="Jiao Y.N."/>
            <person name="Eichler E.E."/>
            <person name="Li G.H."/>
            <person name="Liu X."/>
            <person name="Gao L.Z."/>
        </authorList>
    </citation>
    <scope>NUCLEOTIDE SEQUENCE [LARGE SCALE GENOMIC DNA]</scope>
    <source>
        <strain evidence="12">cv. GT1</strain>
        <tissue evidence="11">Leaf</tissue>
    </source>
</reference>
<dbReference type="FunFam" id="3.80.10.10:FF:000383">
    <property type="entry name" value="Leucine-rich repeat receptor protein kinase EMS1"/>
    <property type="match status" value="1"/>
</dbReference>
<evidence type="ECO:0000256" key="4">
    <source>
        <dbReference type="ARBA" id="ARBA00022614"/>
    </source>
</evidence>
<dbReference type="Pfam" id="PF00560">
    <property type="entry name" value="LRR_1"/>
    <property type="match status" value="1"/>
</dbReference>
<sequence length="166" mass="18274">MGVVARMDDGLNDWFILAGPRVHLPRFARFQCSLAGFLALVWEARRGKGSALRIMGDYGCGWKGKAERGRNLEERLRGGRQREEKAKGAIHNFTDFSWNKLTGSIPDNLGKLPSLKQLDLNHNYLTGSIPSSLGNLSSLEGLHLGFNSLSGPIPRALGNLSNLRTM</sequence>
<keyword evidence="3" id="KW-1003">Cell membrane</keyword>
<dbReference type="Proteomes" id="UP000467840">
    <property type="component" value="Chromosome 10"/>
</dbReference>
<keyword evidence="9" id="KW-0675">Receptor</keyword>
<evidence type="ECO:0000256" key="2">
    <source>
        <dbReference type="ARBA" id="ARBA00009592"/>
    </source>
</evidence>
<keyword evidence="10" id="KW-0325">Glycoprotein</keyword>
<dbReference type="Gene3D" id="3.80.10.10">
    <property type="entry name" value="Ribonuclease Inhibitor"/>
    <property type="match status" value="1"/>
</dbReference>
<dbReference type="InterPro" id="IPR032675">
    <property type="entry name" value="LRR_dom_sf"/>
</dbReference>
<organism evidence="11 12">
    <name type="scientific">Hevea brasiliensis</name>
    <name type="common">Para rubber tree</name>
    <name type="synonym">Siphonia brasiliensis</name>
    <dbReference type="NCBI Taxonomy" id="3981"/>
    <lineage>
        <taxon>Eukaryota</taxon>
        <taxon>Viridiplantae</taxon>
        <taxon>Streptophyta</taxon>
        <taxon>Embryophyta</taxon>
        <taxon>Tracheophyta</taxon>
        <taxon>Spermatophyta</taxon>
        <taxon>Magnoliopsida</taxon>
        <taxon>eudicotyledons</taxon>
        <taxon>Gunneridae</taxon>
        <taxon>Pentapetalae</taxon>
        <taxon>rosids</taxon>
        <taxon>fabids</taxon>
        <taxon>Malpighiales</taxon>
        <taxon>Euphorbiaceae</taxon>
        <taxon>Crotonoideae</taxon>
        <taxon>Micrandreae</taxon>
        <taxon>Hevea</taxon>
    </lineage>
</organism>
<evidence type="ECO:0000256" key="10">
    <source>
        <dbReference type="ARBA" id="ARBA00023180"/>
    </source>
</evidence>
<evidence type="ECO:0000313" key="12">
    <source>
        <dbReference type="Proteomes" id="UP000467840"/>
    </source>
</evidence>
<comment type="similarity">
    <text evidence="2">Belongs to the RLP family.</text>
</comment>
<evidence type="ECO:0000256" key="8">
    <source>
        <dbReference type="ARBA" id="ARBA00023136"/>
    </source>
</evidence>
<proteinExistence type="inferred from homology"/>
<gene>
    <name evidence="11" type="ORF">GH714_029055</name>
</gene>